<accession>A0A8E0S8Z5</accession>
<proteinExistence type="predicted"/>
<dbReference type="SUPFAM" id="SSF50729">
    <property type="entry name" value="PH domain-like"/>
    <property type="match status" value="1"/>
</dbReference>
<feature type="compositionally biased region" description="Polar residues" evidence="1">
    <location>
        <begin position="132"/>
        <end position="146"/>
    </location>
</feature>
<gene>
    <name evidence="3" type="ORF">FBUS_07123</name>
</gene>
<feature type="non-terminal residue" evidence="3">
    <location>
        <position position="1"/>
    </location>
</feature>
<evidence type="ECO:0000256" key="1">
    <source>
        <dbReference type="SAM" id="MobiDB-lite"/>
    </source>
</evidence>
<keyword evidence="4" id="KW-1185">Reference proteome</keyword>
<dbReference type="AlphaFoldDB" id="A0A8E0S8Z5"/>
<dbReference type="Proteomes" id="UP000728185">
    <property type="component" value="Unassembled WGS sequence"/>
</dbReference>
<protein>
    <recommendedName>
        <fullName evidence="2">WH1 domain-containing protein</fullName>
    </recommendedName>
</protein>
<dbReference type="InterPro" id="IPR000697">
    <property type="entry name" value="WH1/EVH1_dom"/>
</dbReference>
<dbReference type="OrthoDB" id="31170at2759"/>
<feature type="region of interest" description="Disordered" evidence="1">
    <location>
        <begin position="82"/>
        <end position="147"/>
    </location>
</feature>
<evidence type="ECO:0000259" key="2">
    <source>
        <dbReference type="PROSITE" id="PS50229"/>
    </source>
</evidence>
<reference evidence="3" key="1">
    <citation type="submission" date="2019-05" db="EMBL/GenBank/DDBJ databases">
        <title>Annotation for the trematode Fasciolopsis buski.</title>
        <authorList>
            <person name="Choi Y.-J."/>
        </authorList>
    </citation>
    <scope>NUCLEOTIDE SEQUENCE</scope>
    <source>
        <strain evidence="3">HT</strain>
        <tissue evidence="3">Whole worm</tissue>
    </source>
</reference>
<dbReference type="InterPro" id="IPR011993">
    <property type="entry name" value="PH-like_dom_sf"/>
</dbReference>
<sequence length="215" mass="23025">IVVNSVLKAGLEYQSHGHFQEWRDPISLRVYGLHFPDREDAQSFVKTINIVLNKLDTSVLKVSETRIYKFCRSESLDFEKNVEEKPGDHKHIPAGVHNGRGGTVPQPATVQGGPKRQPEYTQSYGSGPMKNEVQQLSPASATSNESGKGGCTILVTPLSQANISSCIGTEPSTPGCAGEYIVPISAPPSSGTAPPLARQSNSSCLGNTAISQTDY</sequence>
<evidence type="ECO:0000313" key="3">
    <source>
        <dbReference type="EMBL" id="KAA0199307.1"/>
    </source>
</evidence>
<name>A0A8E0S8Z5_9TREM</name>
<feature type="region of interest" description="Disordered" evidence="1">
    <location>
        <begin position="188"/>
        <end position="215"/>
    </location>
</feature>
<dbReference type="EMBL" id="LUCM01001194">
    <property type="protein sequence ID" value="KAA0199307.1"/>
    <property type="molecule type" value="Genomic_DNA"/>
</dbReference>
<feature type="compositionally biased region" description="Basic and acidic residues" evidence="1">
    <location>
        <begin position="82"/>
        <end position="91"/>
    </location>
</feature>
<dbReference type="Gene3D" id="2.30.29.30">
    <property type="entry name" value="Pleckstrin-homology domain (PH domain)/Phosphotyrosine-binding domain (PTB)"/>
    <property type="match status" value="1"/>
</dbReference>
<evidence type="ECO:0000313" key="4">
    <source>
        <dbReference type="Proteomes" id="UP000728185"/>
    </source>
</evidence>
<feature type="domain" description="WH1" evidence="2">
    <location>
        <begin position="1"/>
        <end position="55"/>
    </location>
</feature>
<comment type="caution">
    <text evidence="3">The sequence shown here is derived from an EMBL/GenBank/DDBJ whole genome shotgun (WGS) entry which is preliminary data.</text>
</comment>
<dbReference type="PROSITE" id="PS50229">
    <property type="entry name" value="WH1"/>
    <property type="match status" value="1"/>
</dbReference>
<organism evidence="3 4">
    <name type="scientific">Fasciolopsis buskii</name>
    <dbReference type="NCBI Taxonomy" id="27845"/>
    <lineage>
        <taxon>Eukaryota</taxon>
        <taxon>Metazoa</taxon>
        <taxon>Spiralia</taxon>
        <taxon>Lophotrochozoa</taxon>
        <taxon>Platyhelminthes</taxon>
        <taxon>Trematoda</taxon>
        <taxon>Digenea</taxon>
        <taxon>Plagiorchiida</taxon>
        <taxon>Echinostomata</taxon>
        <taxon>Echinostomatoidea</taxon>
        <taxon>Fasciolidae</taxon>
        <taxon>Fasciolopsis</taxon>
    </lineage>
</organism>